<protein>
    <submittedName>
        <fullName evidence="1">Uncharacterized protein</fullName>
    </submittedName>
</protein>
<name>A0A0F9A3H5_9ZZZZ</name>
<organism evidence="1">
    <name type="scientific">marine sediment metagenome</name>
    <dbReference type="NCBI Taxonomy" id="412755"/>
    <lineage>
        <taxon>unclassified sequences</taxon>
        <taxon>metagenomes</taxon>
        <taxon>ecological metagenomes</taxon>
    </lineage>
</organism>
<proteinExistence type="predicted"/>
<gene>
    <name evidence="1" type="ORF">LCGC14_2619300</name>
</gene>
<evidence type="ECO:0000313" key="1">
    <source>
        <dbReference type="EMBL" id="KKL04114.1"/>
    </source>
</evidence>
<sequence length="84" mass="9482">MLNTWYDSPELAPIIQEIIDLPSWPTGGPLALFWREPDGWPGAAQHISIYEYDDDPDNAAWIHIEYEEPKSGDVVHAMSAFGLL</sequence>
<dbReference type="EMBL" id="LAZR01044659">
    <property type="protein sequence ID" value="KKL04114.1"/>
    <property type="molecule type" value="Genomic_DNA"/>
</dbReference>
<accession>A0A0F9A3H5</accession>
<comment type="caution">
    <text evidence="1">The sequence shown here is derived from an EMBL/GenBank/DDBJ whole genome shotgun (WGS) entry which is preliminary data.</text>
</comment>
<dbReference type="AlphaFoldDB" id="A0A0F9A3H5"/>
<reference evidence="1" key="1">
    <citation type="journal article" date="2015" name="Nature">
        <title>Complex archaea that bridge the gap between prokaryotes and eukaryotes.</title>
        <authorList>
            <person name="Spang A."/>
            <person name="Saw J.H."/>
            <person name="Jorgensen S.L."/>
            <person name="Zaremba-Niedzwiedzka K."/>
            <person name="Martijn J."/>
            <person name="Lind A.E."/>
            <person name="van Eijk R."/>
            <person name="Schleper C."/>
            <person name="Guy L."/>
            <person name="Ettema T.J."/>
        </authorList>
    </citation>
    <scope>NUCLEOTIDE SEQUENCE</scope>
</reference>